<protein>
    <recommendedName>
        <fullName evidence="5 7">Uronate isomerase</fullName>
        <ecNumber evidence="4 7">5.3.1.12</ecNumber>
    </recommendedName>
    <alternativeName>
        <fullName evidence="7">Glucuronate isomerase</fullName>
    </alternativeName>
    <alternativeName>
        <fullName evidence="7">Uronic isomerase</fullName>
    </alternativeName>
</protein>
<evidence type="ECO:0000256" key="4">
    <source>
        <dbReference type="ARBA" id="ARBA00012546"/>
    </source>
</evidence>
<sequence>MTFNDKIAFMGPDFLLENEPARRLYHEHAAAMPICDYHSHLSPVEIADDVRFDNLTELWLKGDHYKWRAMRCAGIDERRITGDASDRERFQAWAETVPDCLGNPLYHWTHLELRHPLGIEDTLLSPATAEDVWVTARERLATPQLSAQGILQRFDVRTVCTTDDPVDGLELHRRHAESGAAPIMLPTFRADAVLKVEQPGFVDYLAALETASGVEIRRFEDLLAALHQRLDHFAAHGCRLSDHSLERPAFVEPPSVSELDRLLDRRRRGEMLNGDENAGFTTAVLLWLGHEYARRGWVMQLHLGALRSLSQRGLADIGPNSGFDAIGDVTYAEPLAAIFDALDRDRALPRTVVYNLNPRDNEMLASLVGSFQGDGIPGKMQFGAAWWFNDQRDGIERQLTTQMQFGLLRHFVGMLTDSRSLLSFSRHDYFRRIFCQMLGTQIQRGELPGDLDRIGELVRAVCYDNVQRYLFER</sequence>
<evidence type="ECO:0000256" key="2">
    <source>
        <dbReference type="ARBA" id="ARBA00004892"/>
    </source>
</evidence>
<organism evidence="8 9">
    <name type="scientific">Billgrantia gudaonensis</name>
    <dbReference type="NCBI Taxonomy" id="376427"/>
    <lineage>
        <taxon>Bacteria</taxon>
        <taxon>Pseudomonadati</taxon>
        <taxon>Pseudomonadota</taxon>
        <taxon>Gammaproteobacteria</taxon>
        <taxon>Oceanospirillales</taxon>
        <taxon>Halomonadaceae</taxon>
        <taxon>Billgrantia</taxon>
    </lineage>
</organism>
<dbReference type="GO" id="GO:0042840">
    <property type="term" value="P:D-glucuronate catabolic process"/>
    <property type="evidence" value="ECO:0007669"/>
    <property type="project" value="TreeGrafter"/>
</dbReference>
<dbReference type="Proteomes" id="UP000198525">
    <property type="component" value="Unassembled WGS sequence"/>
</dbReference>
<dbReference type="EMBL" id="FNES01000002">
    <property type="protein sequence ID" value="SDJ03168.1"/>
    <property type="molecule type" value="Genomic_DNA"/>
</dbReference>
<dbReference type="PANTHER" id="PTHR30068:SF4">
    <property type="entry name" value="URONATE ISOMERASE"/>
    <property type="match status" value="1"/>
</dbReference>
<dbReference type="STRING" id="376427.SAMN04487954_102385"/>
<dbReference type="AlphaFoldDB" id="A0A1G8QEW1"/>
<dbReference type="GO" id="GO:0019698">
    <property type="term" value="P:D-galacturonate catabolic process"/>
    <property type="evidence" value="ECO:0007669"/>
    <property type="project" value="TreeGrafter"/>
</dbReference>
<dbReference type="GO" id="GO:0008880">
    <property type="term" value="F:glucuronate isomerase activity"/>
    <property type="evidence" value="ECO:0007669"/>
    <property type="project" value="UniProtKB-UniRule"/>
</dbReference>
<keyword evidence="6 7" id="KW-0413">Isomerase</keyword>
<accession>A0A1G8QEW1</accession>
<evidence type="ECO:0000256" key="1">
    <source>
        <dbReference type="ARBA" id="ARBA00001165"/>
    </source>
</evidence>
<dbReference type="Pfam" id="PF02614">
    <property type="entry name" value="UxaC"/>
    <property type="match status" value="1"/>
</dbReference>
<comment type="catalytic activity">
    <reaction evidence="1 7">
        <text>D-glucuronate = D-fructuronate</text>
        <dbReference type="Rhea" id="RHEA:13049"/>
        <dbReference type="ChEBI" id="CHEBI:58720"/>
        <dbReference type="ChEBI" id="CHEBI:59863"/>
        <dbReference type="EC" id="5.3.1.12"/>
    </reaction>
</comment>
<evidence type="ECO:0000313" key="9">
    <source>
        <dbReference type="Proteomes" id="UP000198525"/>
    </source>
</evidence>
<evidence type="ECO:0000256" key="5">
    <source>
        <dbReference type="ARBA" id="ARBA00020555"/>
    </source>
</evidence>
<evidence type="ECO:0000256" key="6">
    <source>
        <dbReference type="ARBA" id="ARBA00023235"/>
    </source>
</evidence>
<dbReference type="NCBIfam" id="NF002794">
    <property type="entry name" value="PRK02925.1"/>
    <property type="match status" value="1"/>
</dbReference>
<reference evidence="8 9" key="1">
    <citation type="submission" date="2016-10" db="EMBL/GenBank/DDBJ databases">
        <authorList>
            <person name="de Groot N.N."/>
        </authorList>
    </citation>
    <scope>NUCLEOTIDE SEQUENCE [LARGE SCALE GENOMIC DNA]</scope>
    <source>
        <strain evidence="8 9">CGMCC 1.6133</strain>
    </source>
</reference>
<dbReference type="SUPFAM" id="SSF51556">
    <property type="entry name" value="Metallo-dependent hydrolases"/>
    <property type="match status" value="1"/>
</dbReference>
<dbReference type="EC" id="5.3.1.12" evidence="4 7"/>
<comment type="catalytic activity">
    <reaction evidence="7">
        <text>aldehydo-D-galacturonate = keto-D-tagaturonate</text>
        <dbReference type="Rhea" id="RHEA:27702"/>
        <dbReference type="ChEBI" id="CHEBI:12952"/>
        <dbReference type="ChEBI" id="CHEBI:17886"/>
    </reaction>
</comment>
<dbReference type="PANTHER" id="PTHR30068">
    <property type="entry name" value="URONATE ISOMERASE"/>
    <property type="match status" value="1"/>
</dbReference>
<dbReference type="InterPro" id="IPR032466">
    <property type="entry name" value="Metal_Hydrolase"/>
</dbReference>
<gene>
    <name evidence="7" type="primary">uxaC</name>
    <name evidence="8" type="ORF">SAMN04487954_102385</name>
</gene>
<dbReference type="OrthoDB" id="9766564at2"/>
<evidence type="ECO:0000256" key="3">
    <source>
        <dbReference type="ARBA" id="ARBA00008397"/>
    </source>
</evidence>
<comment type="pathway">
    <text evidence="2 7">Carbohydrate metabolism; pentose and glucuronate interconversion.</text>
</comment>
<evidence type="ECO:0000256" key="7">
    <source>
        <dbReference type="HAMAP-Rule" id="MF_00675"/>
    </source>
</evidence>
<dbReference type="HAMAP" id="MF_00675">
    <property type="entry name" value="UxaC"/>
    <property type="match status" value="1"/>
</dbReference>
<proteinExistence type="inferred from homology"/>
<dbReference type="RefSeq" id="WP_089683328.1">
    <property type="nucleotide sequence ID" value="NZ_FNES01000002.1"/>
</dbReference>
<comment type="similarity">
    <text evidence="3 7">Belongs to the metallo-dependent hydrolases superfamily. Uronate isomerase family.</text>
</comment>
<dbReference type="InterPro" id="IPR003766">
    <property type="entry name" value="Uronate_isomerase"/>
</dbReference>
<dbReference type="Gene3D" id="3.20.20.140">
    <property type="entry name" value="Metal-dependent hydrolases"/>
    <property type="match status" value="1"/>
</dbReference>
<dbReference type="UniPathway" id="UPA00246"/>
<dbReference type="Gene3D" id="1.10.2020.10">
    <property type="entry name" value="uronate isomerase, domain 2, chain A"/>
    <property type="match status" value="1"/>
</dbReference>
<name>A0A1G8QEW1_9GAMM</name>
<evidence type="ECO:0000313" key="8">
    <source>
        <dbReference type="EMBL" id="SDJ03168.1"/>
    </source>
</evidence>
<keyword evidence="9" id="KW-1185">Reference proteome</keyword>